<evidence type="ECO:0000256" key="1">
    <source>
        <dbReference type="ARBA" id="ARBA00004429"/>
    </source>
</evidence>
<proteinExistence type="inferred from homology"/>
<comment type="subunit">
    <text evidence="9">The complex comprises the extracytoplasmic solute receptor protein and the two transmembrane proteins.</text>
</comment>
<dbReference type="Proteomes" id="UP001186452">
    <property type="component" value="Unassembled WGS sequence"/>
</dbReference>
<dbReference type="Pfam" id="PF04290">
    <property type="entry name" value="DctQ"/>
    <property type="match status" value="1"/>
</dbReference>
<comment type="similarity">
    <text evidence="8 9">Belongs to the TRAP transporter small permease family.</text>
</comment>
<comment type="subcellular location">
    <subcellularLocation>
        <location evidence="1 9">Cell inner membrane</location>
        <topology evidence="1 9">Multi-pass membrane protein</topology>
    </subcellularLocation>
</comment>
<keyword evidence="2 9" id="KW-0813">Transport</keyword>
<sequence>MRDSIFKLVQCWEWGAQHFDRVLKLFAGMILFSLMLITCVDVLGRYLFSSPLVGSVELTELLLGSLIFATLPLITWRKEHISVDLTDSIIPTAIKKVRDSIFNILVGISLFTIGFKIWDLATRSQRYDEVSEYLEIPIYYFTYFLAISCWLTAITSIVLVVTQAFNKQYDNQG</sequence>
<evidence type="ECO:0000256" key="5">
    <source>
        <dbReference type="ARBA" id="ARBA00022692"/>
    </source>
</evidence>
<evidence type="ECO:0000256" key="9">
    <source>
        <dbReference type="RuleBase" id="RU369079"/>
    </source>
</evidence>
<dbReference type="InterPro" id="IPR055348">
    <property type="entry name" value="DctQ"/>
</dbReference>
<feature type="domain" description="Tripartite ATP-independent periplasmic transporters DctQ component" evidence="10">
    <location>
        <begin position="34"/>
        <end position="163"/>
    </location>
</feature>
<dbReference type="RefSeq" id="WP_317522996.1">
    <property type="nucleotide sequence ID" value="NZ_JAWJZI010000005.1"/>
</dbReference>
<evidence type="ECO:0000256" key="8">
    <source>
        <dbReference type="ARBA" id="ARBA00038436"/>
    </source>
</evidence>
<keyword evidence="7 9" id="KW-0472">Membrane</keyword>
<dbReference type="InterPro" id="IPR007387">
    <property type="entry name" value="TRAP_DctQ"/>
</dbReference>
<name>A0ABU3ZJB7_9GAMM</name>
<gene>
    <name evidence="11" type="ORF">R2X38_14470</name>
</gene>
<reference evidence="11 12" key="1">
    <citation type="submission" date="2023-10" db="EMBL/GenBank/DDBJ databases">
        <title>Marine bacteria isolated from horseshoe crab.</title>
        <authorList>
            <person name="Cheng T.H."/>
        </authorList>
    </citation>
    <scope>NUCLEOTIDE SEQUENCE [LARGE SCALE GENOMIC DNA]</scope>
    <source>
        <strain evidence="11 12">HSC6</strain>
    </source>
</reference>
<keyword evidence="4 9" id="KW-0997">Cell inner membrane</keyword>
<keyword evidence="12" id="KW-1185">Reference proteome</keyword>
<evidence type="ECO:0000256" key="3">
    <source>
        <dbReference type="ARBA" id="ARBA00022475"/>
    </source>
</evidence>
<accession>A0ABU3ZJB7</accession>
<evidence type="ECO:0000259" key="10">
    <source>
        <dbReference type="Pfam" id="PF04290"/>
    </source>
</evidence>
<feature type="transmembrane region" description="Helical" evidence="9">
    <location>
        <begin position="97"/>
        <end position="118"/>
    </location>
</feature>
<comment type="function">
    <text evidence="9">Part of the tripartite ATP-independent periplasmic (TRAP) transport system.</text>
</comment>
<keyword evidence="5 9" id="KW-0812">Transmembrane</keyword>
<evidence type="ECO:0000256" key="6">
    <source>
        <dbReference type="ARBA" id="ARBA00022989"/>
    </source>
</evidence>
<dbReference type="PANTHER" id="PTHR35011">
    <property type="entry name" value="2,3-DIKETO-L-GULONATE TRAP TRANSPORTER SMALL PERMEASE PROTEIN YIAM"/>
    <property type="match status" value="1"/>
</dbReference>
<feature type="transmembrane region" description="Helical" evidence="9">
    <location>
        <begin position="138"/>
        <end position="161"/>
    </location>
</feature>
<feature type="transmembrane region" description="Helical" evidence="9">
    <location>
        <begin position="58"/>
        <end position="76"/>
    </location>
</feature>
<keyword evidence="6 9" id="KW-1133">Transmembrane helix</keyword>
<organism evidence="11 12">
    <name type="scientific">Photobacterium rosenbergii</name>
    <dbReference type="NCBI Taxonomy" id="294936"/>
    <lineage>
        <taxon>Bacteria</taxon>
        <taxon>Pseudomonadati</taxon>
        <taxon>Pseudomonadota</taxon>
        <taxon>Gammaproteobacteria</taxon>
        <taxon>Vibrionales</taxon>
        <taxon>Vibrionaceae</taxon>
        <taxon>Photobacterium</taxon>
    </lineage>
</organism>
<evidence type="ECO:0000256" key="4">
    <source>
        <dbReference type="ARBA" id="ARBA00022519"/>
    </source>
</evidence>
<evidence type="ECO:0000256" key="2">
    <source>
        <dbReference type="ARBA" id="ARBA00022448"/>
    </source>
</evidence>
<evidence type="ECO:0000313" key="11">
    <source>
        <dbReference type="EMBL" id="MDV5170206.1"/>
    </source>
</evidence>
<keyword evidence="3" id="KW-1003">Cell membrane</keyword>
<protein>
    <recommendedName>
        <fullName evidence="9">TRAP transporter small permease protein</fullName>
    </recommendedName>
</protein>
<evidence type="ECO:0000313" key="12">
    <source>
        <dbReference type="Proteomes" id="UP001186452"/>
    </source>
</evidence>
<dbReference type="EMBL" id="JAWJZI010000005">
    <property type="protein sequence ID" value="MDV5170206.1"/>
    <property type="molecule type" value="Genomic_DNA"/>
</dbReference>
<evidence type="ECO:0000256" key="7">
    <source>
        <dbReference type="ARBA" id="ARBA00023136"/>
    </source>
</evidence>
<dbReference type="PANTHER" id="PTHR35011:SF2">
    <property type="entry name" value="2,3-DIKETO-L-GULONATE TRAP TRANSPORTER SMALL PERMEASE PROTEIN YIAM"/>
    <property type="match status" value="1"/>
</dbReference>
<comment type="caution">
    <text evidence="11">The sequence shown here is derived from an EMBL/GenBank/DDBJ whole genome shotgun (WGS) entry which is preliminary data.</text>
</comment>
<feature type="transmembrane region" description="Helical" evidence="9">
    <location>
        <begin position="25"/>
        <end position="46"/>
    </location>
</feature>